<dbReference type="InterPro" id="IPR036259">
    <property type="entry name" value="MFS_trans_sf"/>
</dbReference>
<evidence type="ECO:0000256" key="2">
    <source>
        <dbReference type="ARBA" id="ARBA00006523"/>
    </source>
</evidence>
<organism evidence="11 12">
    <name type="scientific">Devosia ureilytica</name>
    <dbReference type="NCBI Taxonomy" id="2952754"/>
    <lineage>
        <taxon>Bacteria</taxon>
        <taxon>Pseudomonadati</taxon>
        <taxon>Pseudomonadota</taxon>
        <taxon>Alphaproteobacteria</taxon>
        <taxon>Hyphomicrobiales</taxon>
        <taxon>Devosiaceae</taxon>
        <taxon>Devosia</taxon>
    </lineage>
</organism>
<evidence type="ECO:0000256" key="9">
    <source>
        <dbReference type="SAM" id="Phobius"/>
    </source>
</evidence>
<evidence type="ECO:0000256" key="6">
    <source>
        <dbReference type="ARBA" id="ARBA00022692"/>
    </source>
</evidence>
<feature type="transmembrane region" description="Helical" evidence="9">
    <location>
        <begin position="40"/>
        <end position="63"/>
    </location>
</feature>
<feature type="transmembrane region" description="Helical" evidence="9">
    <location>
        <begin position="253"/>
        <end position="275"/>
    </location>
</feature>
<feature type="transmembrane region" description="Helical" evidence="9">
    <location>
        <begin position="75"/>
        <end position="94"/>
    </location>
</feature>
<feature type="transmembrane region" description="Helical" evidence="9">
    <location>
        <begin position="368"/>
        <end position="388"/>
    </location>
</feature>
<dbReference type="Gene3D" id="1.20.1250.20">
    <property type="entry name" value="MFS general substrate transporter like domains"/>
    <property type="match status" value="2"/>
</dbReference>
<dbReference type="EMBL" id="JAMWDU010000001">
    <property type="protein sequence ID" value="MCP8885549.1"/>
    <property type="molecule type" value="Genomic_DNA"/>
</dbReference>
<feature type="transmembrane region" description="Helical" evidence="9">
    <location>
        <begin position="166"/>
        <end position="186"/>
    </location>
</feature>
<feature type="transmembrane region" description="Helical" evidence="9">
    <location>
        <begin position="207"/>
        <end position="233"/>
    </location>
</feature>
<protein>
    <submittedName>
        <fullName evidence="11">MFS transporter</fullName>
    </submittedName>
</protein>
<keyword evidence="5" id="KW-0762">Sugar transport</keyword>
<feature type="transmembrane region" description="Helical" evidence="9">
    <location>
        <begin position="143"/>
        <end position="160"/>
    </location>
</feature>
<dbReference type="Proteomes" id="UP001060275">
    <property type="component" value="Unassembled WGS sequence"/>
</dbReference>
<evidence type="ECO:0000256" key="7">
    <source>
        <dbReference type="ARBA" id="ARBA00022989"/>
    </source>
</evidence>
<keyword evidence="6 9" id="KW-0812">Transmembrane</keyword>
<dbReference type="PROSITE" id="PS50850">
    <property type="entry name" value="MFS"/>
    <property type="match status" value="1"/>
</dbReference>
<proteinExistence type="inferred from homology"/>
<dbReference type="InterPro" id="IPR011701">
    <property type="entry name" value="MFS"/>
</dbReference>
<evidence type="ECO:0000256" key="5">
    <source>
        <dbReference type="ARBA" id="ARBA00022597"/>
    </source>
</evidence>
<comment type="similarity">
    <text evidence="2">Belongs to the major facilitator superfamily. Set transporter family.</text>
</comment>
<dbReference type="Pfam" id="PF07690">
    <property type="entry name" value="MFS_1"/>
    <property type="match status" value="2"/>
</dbReference>
<feature type="transmembrane region" description="Helical" evidence="9">
    <location>
        <begin position="100"/>
        <end position="122"/>
    </location>
</feature>
<keyword evidence="12" id="KW-1185">Reference proteome</keyword>
<dbReference type="AlphaFoldDB" id="A0A9Q4FR87"/>
<evidence type="ECO:0000256" key="4">
    <source>
        <dbReference type="ARBA" id="ARBA00022475"/>
    </source>
</evidence>
<evidence type="ECO:0000313" key="11">
    <source>
        <dbReference type="EMBL" id="MCP8885549.1"/>
    </source>
</evidence>
<dbReference type="PANTHER" id="PTHR23535:SF2">
    <property type="entry name" value="SUGAR EFFLUX TRANSPORTER A-RELATED"/>
    <property type="match status" value="1"/>
</dbReference>
<keyword evidence="8 9" id="KW-0472">Membrane</keyword>
<comment type="caution">
    <text evidence="11">The sequence shown here is derived from an EMBL/GenBank/DDBJ whole genome shotgun (WGS) entry which is preliminary data.</text>
</comment>
<evidence type="ECO:0000259" key="10">
    <source>
        <dbReference type="PROSITE" id="PS50850"/>
    </source>
</evidence>
<dbReference type="InterPro" id="IPR020846">
    <property type="entry name" value="MFS_dom"/>
</dbReference>
<dbReference type="GO" id="GO:0022857">
    <property type="term" value="F:transmembrane transporter activity"/>
    <property type="evidence" value="ECO:0007669"/>
    <property type="project" value="InterPro"/>
</dbReference>
<keyword evidence="7 9" id="KW-1133">Transmembrane helix</keyword>
<name>A0A9Q4FR87_9HYPH</name>
<accession>A0A9Q4FR87</accession>
<feature type="transmembrane region" description="Helical" evidence="9">
    <location>
        <begin position="307"/>
        <end position="329"/>
    </location>
</feature>
<reference evidence="11" key="1">
    <citation type="submission" date="2022-06" db="EMBL/GenBank/DDBJ databases">
        <title>Devosia sp. XJ19-45 genome assembly.</title>
        <authorList>
            <person name="Li B."/>
            <person name="Cai M."/>
            <person name="Nie G."/>
            <person name="Li W."/>
        </authorList>
    </citation>
    <scope>NUCLEOTIDE SEQUENCE</scope>
    <source>
        <strain evidence="11">XJ19-45</strain>
    </source>
</reference>
<evidence type="ECO:0000313" key="12">
    <source>
        <dbReference type="Proteomes" id="UP001060275"/>
    </source>
</evidence>
<evidence type="ECO:0000256" key="8">
    <source>
        <dbReference type="ARBA" id="ARBA00023136"/>
    </source>
</evidence>
<sequence>MTQRRIPVTALLGTNMFFSGVTYAATMPYASLVGVDTLGMSPGLFATIMSAGAIVGTFVSLGLGYLSDKLRDRRLLVLITALAGILAHGLIYIAPSQASFAIAMGLIMPLAGASYGQSFGYLRVYYLKHRPDKADFMVTSLRTVFTLAWIIVPPLAGWVAAEFSIFNVYLASSLSYAVMAGVFALLMTDASTAVQMPAPVREKGASLLSVFALRPGILAGLLGLIVMVGAMRLLTLSVSLFIVTDLGGTVTDVGFYAGITAAVEAPCMMLLAYLTTRLSKETLLAAAGLVMAVFMGLSSVLTNMTALYWLLLLNGLGTAALMSVNIPYIQDAIKGRVGLSTSLMDIVAIAANLLGAAGFGILAGGGNYRLALGVAAGLSVVGAAIMAFGNLSRLGRPKPVTA</sequence>
<dbReference type="GO" id="GO:0005886">
    <property type="term" value="C:plasma membrane"/>
    <property type="evidence" value="ECO:0007669"/>
    <property type="project" value="UniProtKB-SubCell"/>
</dbReference>
<evidence type="ECO:0000256" key="1">
    <source>
        <dbReference type="ARBA" id="ARBA00004651"/>
    </source>
</evidence>
<feature type="transmembrane region" description="Helical" evidence="9">
    <location>
        <begin position="282"/>
        <end position="301"/>
    </location>
</feature>
<evidence type="ECO:0000256" key="3">
    <source>
        <dbReference type="ARBA" id="ARBA00022448"/>
    </source>
</evidence>
<dbReference type="PANTHER" id="PTHR23535">
    <property type="entry name" value="SUGAR EFFLUX TRANSPORTER A-RELATED"/>
    <property type="match status" value="1"/>
</dbReference>
<gene>
    <name evidence="11" type="ORF">NF348_00320</name>
</gene>
<dbReference type="RefSeq" id="WP_254673231.1">
    <property type="nucleotide sequence ID" value="NZ_JAMWDU010000001.1"/>
</dbReference>
<comment type="subcellular location">
    <subcellularLocation>
        <location evidence="1">Cell membrane</location>
        <topology evidence="1">Multi-pass membrane protein</topology>
    </subcellularLocation>
</comment>
<keyword evidence="4" id="KW-1003">Cell membrane</keyword>
<feature type="domain" description="Major facilitator superfamily (MFS) profile" evidence="10">
    <location>
        <begin position="8"/>
        <end position="394"/>
    </location>
</feature>
<feature type="transmembrane region" description="Helical" evidence="9">
    <location>
        <begin position="341"/>
        <end position="362"/>
    </location>
</feature>
<keyword evidence="3" id="KW-0813">Transport</keyword>
<dbReference type="SUPFAM" id="SSF103473">
    <property type="entry name" value="MFS general substrate transporter"/>
    <property type="match status" value="1"/>
</dbReference>